<name>A0A1B2HLZ4_9PSEU</name>
<organism evidence="3 4">
    <name type="scientific">Lentzea guizhouensis</name>
    <dbReference type="NCBI Taxonomy" id="1586287"/>
    <lineage>
        <taxon>Bacteria</taxon>
        <taxon>Bacillati</taxon>
        <taxon>Actinomycetota</taxon>
        <taxon>Actinomycetes</taxon>
        <taxon>Pseudonocardiales</taxon>
        <taxon>Pseudonocardiaceae</taxon>
        <taxon>Lentzea</taxon>
    </lineage>
</organism>
<dbReference type="PANTHER" id="PTHR42912:SF80">
    <property type="entry name" value="METHYLTRANSFERASE DOMAIN-CONTAINING PROTEIN"/>
    <property type="match status" value="1"/>
</dbReference>
<evidence type="ECO:0000313" key="3">
    <source>
        <dbReference type="EMBL" id="ANZ38726.1"/>
    </source>
</evidence>
<dbReference type="Pfam" id="PF08241">
    <property type="entry name" value="Methyltransf_11"/>
    <property type="match status" value="1"/>
</dbReference>
<dbReference type="CDD" id="cd02440">
    <property type="entry name" value="AdoMet_MTases"/>
    <property type="match status" value="1"/>
</dbReference>
<feature type="compositionally biased region" description="Low complexity" evidence="1">
    <location>
        <begin position="7"/>
        <end position="17"/>
    </location>
</feature>
<accession>A0A1B2HLZ4</accession>
<dbReference type="Proteomes" id="UP000093053">
    <property type="component" value="Chromosome"/>
</dbReference>
<dbReference type="Gene3D" id="3.40.50.150">
    <property type="entry name" value="Vaccinia Virus protein VP39"/>
    <property type="match status" value="1"/>
</dbReference>
<sequence>MSKGHDQTATAAEAQQLEADRWGRNAAERAERAARGATISLPTWQQAIERTRLGSGTKVLDLARGSGEFCRLATNADAEATGVDASQRMIEVAEQQAPEAEFRLGALGTLPWPDDEFDVVTAFNALFFAENPEHAFAEMVRTSRDYVVVCEWHPQKVSDLLVVGREVRGPRTRRNARLPEPDEQSTTHIPVEHKDDGVMVRSMMSVGAH</sequence>
<dbReference type="GO" id="GO:0008757">
    <property type="term" value="F:S-adenosylmethionine-dependent methyltransferase activity"/>
    <property type="evidence" value="ECO:0007669"/>
    <property type="project" value="InterPro"/>
</dbReference>
<dbReference type="EMBL" id="CP016793">
    <property type="protein sequence ID" value="ANZ38726.1"/>
    <property type="molecule type" value="Genomic_DNA"/>
</dbReference>
<dbReference type="AlphaFoldDB" id="A0A1B2HLZ4"/>
<dbReference type="InterPro" id="IPR013216">
    <property type="entry name" value="Methyltransf_11"/>
</dbReference>
<dbReference type="KEGG" id="led:BBK82_24315"/>
<dbReference type="OrthoDB" id="3763870at2"/>
<dbReference type="SUPFAM" id="SSF53335">
    <property type="entry name" value="S-adenosyl-L-methionine-dependent methyltransferases"/>
    <property type="match status" value="1"/>
</dbReference>
<feature type="compositionally biased region" description="Basic and acidic residues" evidence="1">
    <location>
        <begin position="18"/>
        <end position="34"/>
    </location>
</feature>
<keyword evidence="4" id="KW-1185">Reference proteome</keyword>
<feature type="domain" description="Methyltransferase type 11" evidence="2">
    <location>
        <begin position="60"/>
        <end position="142"/>
    </location>
</feature>
<gene>
    <name evidence="3" type="ORF">BBK82_24315</name>
</gene>
<proteinExistence type="predicted"/>
<dbReference type="PANTHER" id="PTHR42912">
    <property type="entry name" value="METHYLTRANSFERASE"/>
    <property type="match status" value="1"/>
</dbReference>
<evidence type="ECO:0000256" key="1">
    <source>
        <dbReference type="SAM" id="MobiDB-lite"/>
    </source>
</evidence>
<evidence type="ECO:0000313" key="4">
    <source>
        <dbReference type="Proteomes" id="UP000093053"/>
    </source>
</evidence>
<dbReference type="InterPro" id="IPR050508">
    <property type="entry name" value="Methyltransf_Superfamily"/>
</dbReference>
<evidence type="ECO:0000259" key="2">
    <source>
        <dbReference type="Pfam" id="PF08241"/>
    </source>
</evidence>
<reference evidence="3 4" key="1">
    <citation type="submission" date="2016-07" db="EMBL/GenBank/DDBJ databases">
        <title>Complete genome sequence of the Lentzea guizhouensis DHS C013.</title>
        <authorList>
            <person name="Cao C."/>
        </authorList>
    </citation>
    <scope>NUCLEOTIDE SEQUENCE [LARGE SCALE GENOMIC DNA]</scope>
    <source>
        <strain evidence="3 4">DHS C013</strain>
    </source>
</reference>
<protein>
    <recommendedName>
        <fullName evidence="2">Methyltransferase type 11 domain-containing protein</fullName>
    </recommendedName>
</protein>
<feature type="region of interest" description="Disordered" evidence="1">
    <location>
        <begin position="1"/>
        <end position="34"/>
    </location>
</feature>
<dbReference type="InterPro" id="IPR029063">
    <property type="entry name" value="SAM-dependent_MTases_sf"/>
</dbReference>
<dbReference type="RefSeq" id="WP_065917072.1">
    <property type="nucleotide sequence ID" value="NZ_CP016793.1"/>
</dbReference>